<dbReference type="RefSeq" id="WP_177220841.1">
    <property type="nucleotide sequence ID" value="NZ_FOFR01000001.1"/>
</dbReference>
<dbReference type="STRING" id="402600.SAMN05216188_1011039"/>
<keyword evidence="2" id="KW-1185">Reference proteome</keyword>
<name>A0A1H9C2X3_9PSEU</name>
<reference evidence="2" key="1">
    <citation type="submission" date="2016-10" db="EMBL/GenBank/DDBJ databases">
        <authorList>
            <person name="Varghese N."/>
            <person name="Submissions S."/>
        </authorList>
    </citation>
    <scope>NUCLEOTIDE SEQUENCE [LARGE SCALE GENOMIC DNA]</scope>
    <source>
        <strain evidence="2">CGMCC 4.3525</strain>
    </source>
</reference>
<dbReference type="Proteomes" id="UP000199352">
    <property type="component" value="Unassembled WGS sequence"/>
</dbReference>
<protein>
    <submittedName>
        <fullName evidence="1">Uncharacterized protein</fullName>
    </submittedName>
</protein>
<gene>
    <name evidence="1" type="ORF">SAMN05216188_1011039</name>
</gene>
<evidence type="ECO:0000313" key="1">
    <source>
        <dbReference type="EMBL" id="SEP95586.1"/>
    </source>
</evidence>
<accession>A0A1H9C2X3</accession>
<dbReference type="EMBL" id="FOFR01000001">
    <property type="protein sequence ID" value="SEP95586.1"/>
    <property type="molecule type" value="Genomic_DNA"/>
</dbReference>
<organism evidence="1 2">
    <name type="scientific">Lentzea xinjiangensis</name>
    <dbReference type="NCBI Taxonomy" id="402600"/>
    <lineage>
        <taxon>Bacteria</taxon>
        <taxon>Bacillati</taxon>
        <taxon>Actinomycetota</taxon>
        <taxon>Actinomycetes</taxon>
        <taxon>Pseudonocardiales</taxon>
        <taxon>Pseudonocardiaceae</taxon>
        <taxon>Lentzea</taxon>
    </lineage>
</organism>
<sequence>MSYRYFAIVTDAHPAEDPFFVVRVGGETEEFFSTALRWERSDALYRIESGREHWKAVPIGEEQGVGFEEVQARRVAAARKS</sequence>
<proteinExistence type="predicted"/>
<dbReference type="AlphaFoldDB" id="A0A1H9C2X3"/>
<evidence type="ECO:0000313" key="2">
    <source>
        <dbReference type="Proteomes" id="UP000199352"/>
    </source>
</evidence>